<keyword evidence="2" id="KW-1133">Transmembrane helix</keyword>
<evidence type="ECO:0000256" key="2">
    <source>
        <dbReference type="SAM" id="Phobius"/>
    </source>
</evidence>
<evidence type="ECO:0000313" key="3">
    <source>
        <dbReference type="EMBL" id="MDT0347071.1"/>
    </source>
</evidence>
<evidence type="ECO:0008006" key="5">
    <source>
        <dbReference type="Google" id="ProtNLM"/>
    </source>
</evidence>
<organism evidence="3 4">
    <name type="scientific">Streptomyces litchfieldiae</name>
    <dbReference type="NCBI Taxonomy" id="3075543"/>
    <lineage>
        <taxon>Bacteria</taxon>
        <taxon>Bacillati</taxon>
        <taxon>Actinomycetota</taxon>
        <taxon>Actinomycetes</taxon>
        <taxon>Kitasatosporales</taxon>
        <taxon>Streptomycetaceae</taxon>
        <taxon>Streptomyces</taxon>
    </lineage>
</organism>
<dbReference type="Proteomes" id="UP001183246">
    <property type="component" value="Unassembled WGS sequence"/>
</dbReference>
<evidence type="ECO:0000256" key="1">
    <source>
        <dbReference type="SAM" id="MobiDB-lite"/>
    </source>
</evidence>
<name>A0ABU2MZY0_9ACTN</name>
<dbReference type="EMBL" id="JAVREL010000027">
    <property type="protein sequence ID" value="MDT0347071.1"/>
    <property type="molecule type" value="Genomic_DNA"/>
</dbReference>
<evidence type="ECO:0000313" key="4">
    <source>
        <dbReference type="Proteomes" id="UP001183246"/>
    </source>
</evidence>
<accession>A0ABU2MZY0</accession>
<proteinExistence type="predicted"/>
<feature type="transmembrane region" description="Helical" evidence="2">
    <location>
        <begin position="29"/>
        <end position="49"/>
    </location>
</feature>
<sequence length="197" mass="21000">MNAQKSSVKTGQRPTVRTTELTPVPPGNAARALALLRIATGAIFLWAFLDKTFGLGYTTPSERAWVNGGSPAGGYLSGVTVGPLESTFNSWAGDVWVDWLYMAGMGGVGVALVAGVALRFTAVAGTLMMTFLWLSQFPPARHLSDGSESGSTNPLVDQHVVYAASMIVLALCSAGRVWGLGRVWERLPIVGRFSWLR</sequence>
<feature type="transmembrane region" description="Helical" evidence="2">
    <location>
        <begin position="110"/>
        <end position="134"/>
    </location>
</feature>
<keyword evidence="4" id="KW-1185">Reference proteome</keyword>
<dbReference type="RefSeq" id="WP_311708196.1">
    <property type="nucleotide sequence ID" value="NZ_JAVREL010000027.1"/>
</dbReference>
<protein>
    <recommendedName>
        <fullName evidence="5">Thiosulfate dehydrogenase [quinone] large subunit</fullName>
    </recommendedName>
</protein>
<keyword evidence="2" id="KW-0812">Transmembrane</keyword>
<feature type="compositionally biased region" description="Polar residues" evidence="1">
    <location>
        <begin position="1"/>
        <end position="21"/>
    </location>
</feature>
<reference evidence="4" key="1">
    <citation type="submission" date="2023-07" db="EMBL/GenBank/DDBJ databases">
        <title>30 novel species of actinomycetes from the DSMZ collection.</title>
        <authorList>
            <person name="Nouioui I."/>
        </authorList>
    </citation>
    <scope>NUCLEOTIDE SEQUENCE [LARGE SCALE GENOMIC DNA]</scope>
    <source>
        <strain evidence="4">DSM 44938</strain>
    </source>
</reference>
<gene>
    <name evidence="3" type="ORF">RM590_31480</name>
</gene>
<feature type="region of interest" description="Disordered" evidence="1">
    <location>
        <begin position="1"/>
        <end position="23"/>
    </location>
</feature>
<comment type="caution">
    <text evidence="3">The sequence shown here is derived from an EMBL/GenBank/DDBJ whole genome shotgun (WGS) entry which is preliminary data.</text>
</comment>
<keyword evidence="2" id="KW-0472">Membrane</keyword>